<dbReference type="Gene3D" id="3.40.50.2300">
    <property type="match status" value="1"/>
</dbReference>
<evidence type="ECO:0000313" key="3">
    <source>
        <dbReference type="EMBL" id="TYS60546.1"/>
    </source>
</evidence>
<keyword evidence="1" id="KW-0805">Transcription regulation</keyword>
<dbReference type="InterPro" id="IPR036388">
    <property type="entry name" value="WH-like_DNA-bd_sf"/>
</dbReference>
<dbReference type="InterPro" id="IPR016032">
    <property type="entry name" value="Sig_transdc_resp-reg_C-effctor"/>
</dbReference>
<protein>
    <submittedName>
        <fullName evidence="3">Response regulator transcription factor</fullName>
    </submittedName>
</protein>
<accession>A0A5D4SFH0</accession>
<dbReference type="Proteomes" id="UP000323732">
    <property type="component" value="Unassembled WGS sequence"/>
</dbReference>
<evidence type="ECO:0000313" key="4">
    <source>
        <dbReference type="Proteomes" id="UP000323732"/>
    </source>
</evidence>
<keyword evidence="2" id="KW-0804">Transcription</keyword>
<proteinExistence type="predicted"/>
<dbReference type="EMBL" id="VTES01000006">
    <property type="protein sequence ID" value="TYS60546.1"/>
    <property type="molecule type" value="Genomic_DNA"/>
</dbReference>
<comment type="caution">
    <text evidence="3">The sequence shown here is derived from an EMBL/GenBank/DDBJ whole genome shotgun (WGS) entry which is preliminary data.</text>
</comment>
<evidence type="ECO:0000256" key="1">
    <source>
        <dbReference type="ARBA" id="ARBA00023015"/>
    </source>
</evidence>
<dbReference type="AlphaFoldDB" id="A0A5D4SFH0"/>
<dbReference type="GO" id="GO:0003677">
    <property type="term" value="F:DNA binding"/>
    <property type="evidence" value="ECO:0007669"/>
    <property type="project" value="InterPro"/>
</dbReference>
<evidence type="ECO:0000256" key="2">
    <source>
        <dbReference type="ARBA" id="ARBA00023163"/>
    </source>
</evidence>
<dbReference type="Gene3D" id="1.10.10.10">
    <property type="entry name" value="Winged helix-like DNA-binding domain superfamily/Winged helix DNA-binding domain"/>
    <property type="match status" value="1"/>
</dbReference>
<name>A0A5D4SFH0_9BACI</name>
<dbReference type="SUPFAM" id="SSF46894">
    <property type="entry name" value="C-terminal effector domain of the bipartite response regulators"/>
    <property type="match status" value="1"/>
</dbReference>
<dbReference type="RefSeq" id="WP_148950691.1">
    <property type="nucleotide sequence ID" value="NZ_VTES01000006.1"/>
</dbReference>
<reference evidence="3 4" key="1">
    <citation type="submission" date="2019-08" db="EMBL/GenBank/DDBJ databases">
        <title>Bacillus genomes from the desert of Cuatro Cienegas, Coahuila.</title>
        <authorList>
            <person name="Olmedo-Alvarez G."/>
        </authorList>
    </citation>
    <scope>NUCLEOTIDE SEQUENCE [LARGE SCALE GENOMIC DNA]</scope>
    <source>
        <strain evidence="3 4">CH37_1T</strain>
    </source>
</reference>
<gene>
    <name evidence="3" type="ORF">FZD47_20250</name>
</gene>
<sequence>MNLLIIGEQRDQFSHLKELLELTLPAATVVAINPYINIESFHDYAERWDLAILLPFEGENRHEYHEMIYICQALSIPVLCIVKRNSQENKSLDILGKGIKGVIRHDAPLDILLSGIRFLKEGGMYFDPKIAKHFSLLELLQGNSEDLPPSLTQQQWKIFRDIAGGLTVEEVANNNALDASSTEEQIDIILEKTNSKSRKGAIAKALYHGWISIP</sequence>
<organism evidence="3 4">
    <name type="scientific">Bacillus infantis</name>
    <dbReference type="NCBI Taxonomy" id="324767"/>
    <lineage>
        <taxon>Bacteria</taxon>
        <taxon>Bacillati</taxon>
        <taxon>Bacillota</taxon>
        <taxon>Bacilli</taxon>
        <taxon>Bacillales</taxon>
        <taxon>Bacillaceae</taxon>
        <taxon>Bacillus</taxon>
    </lineage>
</organism>
<dbReference type="GO" id="GO:0006355">
    <property type="term" value="P:regulation of DNA-templated transcription"/>
    <property type="evidence" value="ECO:0007669"/>
    <property type="project" value="InterPro"/>
</dbReference>